<dbReference type="PANTHER" id="PTHR33209:SF1">
    <property type="entry name" value="PEPTIDASE S49 DOMAIN-CONTAINING PROTEIN"/>
    <property type="match status" value="1"/>
</dbReference>
<dbReference type="InterPro" id="IPR002142">
    <property type="entry name" value="Peptidase_S49"/>
</dbReference>
<dbReference type="InterPro" id="IPR029045">
    <property type="entry name" value="ClpP/crotonase-like_dom_sf"/>
</dbReference>
<comment type="subcellular location">
    <subcellularLocation>
        <location evidence="1">Membrane</location>
    </subcellularLocation>
</comment>
<dbReference type="CDD" id="cd07023">
    <property type="entry name" value="S49_Sppa_N_C"/>
    <property type="match status" value="1"/>
</dbReference>
<evidence type="ECO:0000256" key="5">
    <source>
        <dbReference type="ARBA" id="ARBA00022825"/>
    </source>
</evidence>
<proteinExistence type="inferred from homology"/>
<dbReference type="NCBIfam" id="TIGR00706">
    <property type="entry name" value="SppA_dom"/>
    <property type="match status" value="1"/>
</dbReference>
<protein>
    <submittedName>
        <fullName evidence="8">Signal peptide peptidase SppA</fullName>
    </submittedName>
</protein>
<dbReference type="InterPro" id="IPR047217">
    <property type="entry name" value="S49_SppA_67K_type_N"/>
</dbReference>
<evidence type="ECO:0000256" key="4">
    <source>
        <dbReference type="ARBA" id="ARBA00022801"/>
    </source>
</evidence>
<feature type="domain" description="Peptidase S49" evidence="7">
    <location>
        <begin position="483"/>
        <end position="634"/>
    </location>
</feature>
<keyword evidence="5" id="KW-0720">Serine protease</keyword>
<dbReference type="AlphaFoldDB" id="A0A7C0XBZ3"/>
<evidence type="ECO:0000259" key="7">
    <source>
        <dbReference type="Pfam" id="PF01343"/>
    </source>
</evidence>
<dbReference type="EMBL" id="DRBW01000009">
    <property type="protein sequence ID" value="HDM89617.1"/>
    <property type="molecule type" value="Genomic_DNA"/>
</dbReference>
<dbReference type="NCBIfam" id="TIGR00705">
    <property type="entry name" value="SppA_67K"/>
    <property type="match status" value="1"/>
</dbReference>
<dbReference type="GO" id="GO:0006465">
    <property type="term" value="P:signal peptide processing"/>
    <property type="evidence" value="ECO:0007669"/>
    <property type="project" value="InterPro"/>
</dbReference>
<dbReference type="GO" id="GO:0008236">
    <property type="term" value="F:serine-type peptidase activity"/>
    <property type="evidence" value="ECO:0007669"/>
    <property type="project" value="UniProtKB-KW"/>
</dbReference>
<dbReference type="Pfam" id="PF01343">
    <property type="entry name" value="Peptidase_S49"/>
    <property type="match status" value="2"/>
</dbReference>
<comment type="similarity">
    <text evidence="2">Belongs to the peptidase S49 family.</text>
</comment>
<reference evidence="8" key="1">
    <citation type="journal article" date="2020" name="mSystems">
        <title>Genome- and Community-Level Interaction Insights into Carbon Utilization and Element Cycling Functions of Hydrothermarchaeota in Hydrothermal Sediment.</title>
        <authorList>
            <person name="Zhou Z."/>
            <person name="Liu Y."/>
            <person name="Xu W."/>
            <person name="Pan J."/>
            <person name="Luo Z.H."/>
            <person name="Li M."/>
        </authorList>
    </citation>
    <scope>NUCLEOTIDE SEQUENCE [LARGE SCALE GENOMIC DNA]</scope>
    <source>
        <strain evidence="8">HyVt-237</strain>
    </source>
</reference>
<gene>
    <name evidence="8" type="primary">sppA</name>
    <name evidence="8" type="ORF">ENG67_00215</name>
</gene>
<dbReference type="Proteomes" id="UP000885931">
    <property type="component" value="Unassembled WGS sequence"/>
</dbReference>
<feature type="domain" description="Peptidase S49" evidence="7">
    <location>
        <begin position="237"/>
        <end position="374"/>
    </location>
</feature>
<dbReference type="CDD" id="cd07018">
    <property type="entry name" value="S49_SppA_67K_type"/>
    <property type="match status" value="1"/>
</dbReference>
<dbReference type="InterPro" id="IPR047272">
    <property type="entry name" value="S49_SppA_C"/>
</dbReference>
<dbReference type="SUPFAM" id="SSF52096">
    <property type="entry name" value="ClpP/crotonase"/>
    <property type="match status" value="2"/>
</dbReference>
<dbReference type="InterPro" id="IPR004635">
    <property type="entry name" value="Pept_S49_SppA"/>
</dbReference>
<keyword evidence="6" id="KW-0472">Membrane</keyword>
<dbReference type="InterPro" id="IPR004634">
    <property type="entry name" value="Pept_S49_pIV"/>
</dbReference>
<evidence type="ECO:0000256" key="3">
    <source>
        <dbReference type="ARBA" id="ARBA00022670"/>
    </source>
</evidence>
<keyword evidence="3" id="KW-0645">Protease</keyword>
<dbReference type="Gene3D" id="3.90.226.10">
    <property type="entry name" value="2-enoyl-CoA Hydratase, Chain A, domain 1"/>
    <property type="match status" value="3"/>
</dbReference>
<feature type="non-terminal residue" evidence="8">
    <location>
        <position position="1"/>
    </location>
</feature>
<accession>A0A7C0XBZ3</accession>
<dbReference type="GO" id="GO:0016020">
    <property type="term" value="C:membrane"/>
    <property type="evidence" value="ECO:0007669"/>
    <property type="project" value="UniProtKB-SubCell"/>
</dbReference>
<name>A0A7C0XBZ3_UNCW3</name>
<keyword evidence="4" id="KW-0378">Hydrolase</keyword>
<evidence type="ECO:0000256" key="6">
    <source>
        <dbReference type="ARBA" id="ARBA00023136"/>
    </source>
</evidence>
<comment type="caution">
    <text evidence="8">The sequence shown here is derived from an EMBL/GenBank/DDBJ whole genome shotgun (WGS) entry which is preliminary data.</text>
</comment>
<evidence type="ECO:0000256" key="1">
    <source>
        <dbReference type="ARBA" id="ARBA00004370"/>
    </source>
</evidence>
<evidence type="ECO:0000313" key="8">
    <source>
        <dbReference type="EMBL" id="HDM89617.1"/>
    </source>
</evidence>
<evidence type="ECO:0000256" key="2">
    <source>
        <dbReference type="ARBA" id="ARBA00008683"/>
    </source>
</evidence>
<sequence>SLRNLGFGAYRWRDTAYYQLSSSFKLKNSFYFGYSWDFGDKKGFGAGFTFRPWNFLSLGAAAGFPKGGPNSARFGLGLRPLGNFLTLYGDLLYADSIENYWYGLSLEPLKGVVLMASSGKDEKIRVGLELRTGFSRASFDYRKDEVVSSVCFSNREYPSALTIHRAKVVKLKLSGSYPEERKRDFIGRSKGKSFPELIDALKKVRDDKSVKALLVEMEYPRLGMAQREELRNILAEIKEKGKKIYVNSDGFSITDYYLASVADRILLSPSGDVAMPGICFRKIYLKGTLEKLGIETEIERVGEYKSAVEPFLRENMSEADREQESRLLEVFYDEITGKIKGSRKFKGSSLDELIDEGYFNSDEALEKGLVDSLLFPFEVEDLVKEDLGKRIKFVDLWKYYGKKPYNLSWGTPPVIAVLTAEGGIVTGEGGRSFLTGTSIGSDAMVRVLEKLRKDKNVKAVVIRVNSPGGSALASEIIAGELRKVKKEKPVVVSMGNVAASGGYYISCDANEILADRTTITGSIGILAVKFYMKELYNKLGFTSDLVKKGKHADAFSTWRRMTDEERKKFREEINWGYWTFVKRVASGRNLNPEKVDSMARGRVWAGSDAEERKLVDSIGGLKEAIEKAKELAEIKGAFEIRIYPLHSAKFPLLTSASDHLWPLSLLRESRLYLMPVLYSIGN</sequence>
<organism evidence="8">
    <name type="scientific">candidate division WOR-3 bacterium</name>
    <dbReference type="NCBI Taxonomy" id="2052148"/>
    <lineage>
        <taxon>Bacteria</taxon>
        <taxon>Bacteria division WOR-3</taxon>
    </lineage>
</organism>
<dbReference type="PANTHER" id="PTHR33209">
    <property type="entry name" value="PROTEASE 4"/>
    <property type="match status" value="1"/>
</dbReference>